<accession>A0ACC0WIY3</accession>
<reference evidence="1 2" key="1">
    <citation type="journal article" date="2022" name="bioRxiv">
        <title>The genome of the oomycete Peronosclerospora sorghi, a cosmopolitan pathogen of maize and sorghum, is inflated with dispersed pseudogenes.</title>
        <authorList>
            <person name="Fletcher K."/>
            <person name="Martin F."/>
            <person name="Isakeit T."/>
            <person name="Cavanaugh K."/>
            <person name="Magill C."/>
            <person name="Michelmore R."/>
        </authorList>
    </citation>
    <scope>NUCLEOTIDE SEQUENCE [LARGE SCALE GENOMIC DNA]</scope>
    <source>
        <strain evidence="1">P6</strain>
    </source>
</reference>
<sequence>MFGHICMFGHTMLETVENRGTHMLLSFPTMSPHTTNTSPKSFETTAPAARLAIELVLQSFADRESFELLSVAR</sequence>
<comment type="caution">
    <text evidence="1">The sequence shown here is derived from an EMBL/GenBank/DDBJ whole genome shotgun (WGS) entry which is preliminary data.</text>
</comment>
<keyword evidence="2" id="KW-1185">Reference proteome</keyword>
<dbReference type="Proteomes" id="UP001163321">
    <property type="component" value="Chromosome 12"/>
</dbReference>
<gene>
    <name evidence="1" type="ORF">PsorP6_011718</name>
</gene>
<dbReference type="EMBL" id="CM047591">
    <property type="protein sequence ID" value="KAI9918820.1"/>
    <property type="molecule type" value="Genomic_DNA"/>
</dbReference>
<evidence type="ECO:0000313" key="2">
    <source>
        <dbReference type="Proteomes" id="UP001163321"/>
    </source>
</evidence>
<evidence type="ECO:0000313" key="1">
    <source>
        <dbReference type="EMBL" id="KAI9918820.1"/>
    </source>
</evidence>
<name>A0ACC0WIY3_9STRA</name>
<protein>
    <submittedName>
        <fullName evidence="1">Uncharacterized protein</fullName>
    </submittedName>
</protein>
<organism evidence="1 2">
    <name type="scientific">Peronosclerospora sorghi</name>
    <dbReference type="NCBI Taxonomy" id="230839"/>
    <lineage>
        <taxon>Eukaryota</taxon>
        <taxon>Sar</taxon>
        <taxon>Stramenopiles</taxon>
        <taxon>Oomycota</taxon>
        <taxon>Peronosporomycetes</taxon>
        <taxon>Peronosporales</taxon>
        <taxon>Peronosporaceae</taxon>
        <taxon>Peronosclerospora</taxon>
    </lineage>
</organism>
<proteinExistence type="predicted"/>